<evidence type="ECO:0000313" key="3">
    <source>
        <dbReference type="Proteomes" id="UP000292919"/>
    </source>
</evidence>
<accession>A0A6H3F7Y6</accession>
<dbReference type="SUPFAM" id="SSF53335">
    <property type="entry name" value="S-adenosyl-L-methionine-dependent methyltransferases"/>
    <property type="match status" value="1"/>
</dbReference>
<organism evidence="2 3">
    <name type="scientific">Desulfovibrio legallii</name>
    <dbReference type="NCBI Taxonomy" id="571438"/>
    <lineage>
        <taxon>Bacteria</taxon>
        <taxon>Pseudomonadati</taxon>
        <taxon>Thermodesulfobacteriota</taxon>
        <taxon>Desulfovibrionia</taxon>
        <taxon>Desulfovibrionales</taxon>
        <taxon>Desulfovibrionaceae</taxon>
        <taxon>Desulfovibrio</taxon>
    </lineage>
</organism>
<dbReference type="GO" id="GO:0008168">
    <property type="term" value="F:methyltransferase activity"/>
    <property type="evidence" value="ECO:0007669"/>
    <property type="project" value="InterPro"/>
</dbReference>
<dbReference type="InterPro" id="IPR050210">
    <property type="entry name" value="tRNA_Adenine-N(6)_MTase"/>
</dbReference>
<protein>
    <recommendedName>
        <fullName evidence="4">tRNA1(Val) A37 N6-methylase TrmN6</fullName>
    </recommendedName>
</protein>
<dbReference type="PANTHER" id="PTHR47739">
    <property type="entry name" value="TRNA1(VAL) (ADENINE(37)-N6)-METHYLTRANSFERASE"/>
    <property type="match status" value="1"/>
</dbReference>
<evidence type="ECO:0000256" key="1">
    <source>
        <dbReference type="SAM" id="MobiDB-lite"/>
    </source>
</evidence>
<dbReference type="InterPro" id="IPR029063">
    <property type="entry name" value="SAM-dependent_MTases_sf"/>
</dbReference>
<gene>
    <name evidence="2" type="ORF">EB812_07450</name>
</gene>
<evidence type="ECO:0000313" key="2">
    <source>
        <dbReference type="EMBL" id="TBH79429.1"/>
    </source>
</evidence>
<dbReference type="Gene3D" id="3.40.50.150">
    <property type="entry name" value="Vaccinia Virus protein VP39"/>
    <property type="match status" value="1"/>
</dbReference>
<proteinExistence type="predicted"/>
<dbReference type="InterPro" id="IPR002052">
    <property type="entry name" value="DNA_methylase_N6_adenine_CS"/>
</dbReference>
<dbReference type="PROSITE" id="PS00092">
    <property type="entry name" value="N6_MTASE"/>
    <property type="match status" value="1"/>
</dbReference>
<name>A0A6H3F7Y6_9BACT</name>
<dbReference type="RefSeq" id="WP_130957997.1">
    <property type="nucleotide sequence ID" value="NZ_JAQDZC010000014.1"/>
</dbReference>
<dbReference type="GO" id="GO:0032259">
    <property type="term" value="P:methylation"/>
    <property type="evidence" value="ECO:0007669"/>
    <property type="project" value="InterPro"/>
</dbReference>
<dbReference type="EMBL" id="SIXC01000008">
    <property type="protein sequence ID" value="TBH79429.1"/>
    <property type="molecule type" value="Genomic_DNA"/>
</dbReference>
<keyword evidence="3" id="KW-1185">Reference proteome</keyword>
<sequence length="358" mass="36960">MTQNGRKTLQGTGTEPAGLYPHGLVQPSGGLRFGLDALLLAAFTAQRLLAWPGQRDIFAVELGCGCGAALLGAALACPRVRGLGLEREVALTAAATENIVRLGLSARLAVRCLDVGDAVALRGLPGPDSLQNSANWSGPGGGALCGRADAVLANPPYDRAGRPSPDPLRERALRSADGQALEAFCRAAGLLLRHKGHFFCCYDARALGRLCRALHTAGLGLRLALPVRAHPADPALLVLAAAQKGAADDLRLEAPLTLHAGRGPVRATAPRPQEAAAGETGSGFFTAEAWRQHGTGATTAGADKKDFAGPEETAADMLGPHGGQGPDGKSPAGTEAGPQWTAAARRFCPWLDRKRDLG</sequence>
<evidence type="ECO:0008006" key="4">
    <source>
        <dbReference type="Google" id="ProtNLM"/>
    </source>
</evidence>
<reference evidence="2 3" key="1">
    <citation type="submission" date="2018-12" db="EMBL/GenBank/DDBJ databases">
        <title>First genome draft of Desulfovibrio legallis sp. nov.</title>
        <authorList>
            <person name="Ben Dhia O."/>
            <person name="Najjari A."/>
            <person name="Ferjani R."/>
            <person name="Fhoula I."/>
            <person name="Fardeau M.-L."/>
            <person name="Boudabbous A."/>
            <person name="Ouzari H.I."/>
        </authorList>
    </citation>
    <scope>NUCLEOTIDE SEQUENCE [LARGE SCALE GENOMIC DNA]</scope>
    <source>
        <strain evidence="2 3">H1T</strain>
    </source>
</reference>
<feature type="region of interest" description="Disordered" evidence="1">
    <location>
        <begin position="312"/>
        <end position="339"/>
    </location>
</feature>
<comment type="caution">
    <text evidence="2">The sequence shown here is derived from an EMBL/GenBank/DDBJ whole genome shotgun (WGS) entry which is preliminary data.</text>
</comment>
<dbReference type="GO" id="GO:0003676">
    <property type="term" value="F:nucleic acid binding"/>
    <property type="evidence" value="ECO:0007669"/>
    <property type="project" value="InterPro"/>
</dbReference>
<dbReference type="AlphaFoldDB" id="A0A6H3F7Y6"/>
<dbReference type="PANTHER" id="PTHR47739:SF1">
    <property type="entry name" value="TRNA1(VAL) (ADENINE(37)-N6)-METHYLTRANSFERASE"/>
    <property type="match status" value="1"/>
</dbReference>
<dbReference type="Proteomes" id="UP000292919">
    <property type="component" value="Unassembled WGS sequence"/>
</dbReference>